<dbReference type="EMBL" id="CP116942">
    <property type="protein sequence ID" value="WCO68430.1"/>
    <property type="molecule type" value="Genomic_DNA"/>
</dbReference>
<name>A0AAE9Y807_9ACTN</name>
<sequence>MRARPPTTHVDDGHVTVRTTLVAADGTDLPPLEVAVRRAQADLLDPTASPTLPGLVAAAAACGEDLQVEGEVDALAARGAQALADRLATAWGTGGTRVEVASTYDGGPDAGGVGLFFTRGADSWSTLLDLLAAPEADRVTHLLAVHHGEPRLRAVEAQIIQGHQQVADELGLELVVLATSVRALLDPHRPWVETSGPALVGTGLTASAGLRRLVLSGANPVDRPGSVGSDPQVIEAVATRRTEVVLGNPHRDRDARLAHVLTDPLARRTLQVCWEGEQAGNCGRCRKCQITMASLLLAGDPDPARGFDAPIDLERVRVCDVSDTTAPLIQGVLRDLPPEHEELRRAWVDARHTSTGEEPPVRWGTDDPAGLAGPGVPTRVAAGLRAATGLPDAPAPRPLGWRPGTVPLRPALADHHRVRARATDDLRRPRAWAVVEPHLRDGARDGAQADLALRCHDLFGAGACYLPGVLWAPEAPPVLPPDAVGALLRTARARLWWRAEGDLEPVRLVETIEQGCLPLQVMPPGPAQDLAAALVAPLAALVVAADALDDLDLSPAAVARRLGPAVDHLLAGSADRDLVAGARRG</sequence>
<proteinExistence type="predicted"/>
<protein>
    <submittedName>
        <fullName evidence="1">Uncharacterized protein</fullName>
    </submittedName>
</protein>
<dbReference type="KEGG" id="ima:PO878_06775"/>
<organism evidence="1 2">
    <name type="scientific">Iamia majanohamensis</name>
    <dbReference type="NCBI Taxonomy" id="467976"/>
    <lineage>
        <taxon>Bacteria</taxon>
        <taxon>Bacillati</taxon>
        <taxon>Actinomycetota</taxon>
        <taxon>Acidimicrobiia</taxon>
        <taxon>Acidimicrobiales</taxon>
        <taxon>Iamiaceae</taxon>
        <taxon>Iamia</taxon>
    </lineage>
</organism>
<keyword evidence="2" id="KW-1185">Reference proteome</keyword>
<reference evidence="1" key="1">
    <citation type="submission" date="2023-01" db="EMBL/GenBank/DDBJ databases">
        <title>The diversity of Class Acidimicrobiia in South China Sea sediment environments and the proposal of Iamia marina sp. nov., a novel species of the genus Iamia.</title>
        <authorList>
            <person name="He Y."/>
            <person name="Tian X."/>
        </authorList>
    </citation>
    <scope>NUCLEOTIDE SEQUENCE</scope>
    <source>
        <strain evidence="1">DSM 19957</strain>
    </source>
</reference>
<dbReference type="Proteomes" id="UP001216390">
    <property type="component" value="Chromosome"/>
</dbReference>
<dbReference type="RefSeq" id="WP_272737947.1">
    <property type="nucleotide sequence ID" value="NZ_CP116942.1"/>
</dbReference>
<evidence type="ECO:0000313" key="1">
    <source>
        <dbReference type="EMBL" id="WCO68430.1"/>
    </source>
</evidence>
<dbReference type="AlphaFoldDB" id="A0AAE9Y807"/>
<evidence type="ECO:0000313" key="2">
    <source>
        <dbReference type="Proteomes" id="UP001216390"/>
    </source>
</evidence>
<gene>
    <name evidence="1" type="ORF">PO878_06775</name>
</gene>
<accession>A0AAE9Y807</accession>